<dbReference type="PROSITE" id="PS01312">
    <property type="entry name" value="SECA"/>
    <property type="match status" value="1"/>
</dbReference>
<keyword evidence="5 15" id="KW-1003">Cell membrane</keyword>
<dbReference type="SMART" id="SM00957">
    <property type="entry name" value="SecA_DEAD"/>
    <property type="match status" value="1"/>
</dbReference>
<keyword evidence="10 15" id="KW-0067">ATP-binding</keyword>
<dbReference type="CDD" id="cd17928">
    <property type="entry name" value="DEXDc_SecA"/>
    <property type="match status" value="1"/>
</dbReference>
<evidence type="ECO:0000256" key="5">
    <source>
        <dbReference type="ARBA" id="ARBA00022475"/>
    </source>
</evidence>
<evidence type="ECO:0000259" key="19">
    <source>
        <dbReference type="PROSITE" id="PS51196"/>
    </source>
</evidence>
<evidence type="ECO:0000256" key="11">
    <source>
        <dbReference type="ARBA" id="ARBA00022927"/>
    </source>
</evidence>
<evidence type="ECO:0000256" key="4">
    <source>
        <dbReference type="ARBA" id="ARBA00022448"/>
    </source>
</evidence>
<feature type="binding site" evidence="15">
    <location>
        <position position="86"/>
    </location>
    <ligand>
        <name>ATP</name>
        <dbReference type="ChEBI" id="CHEBI:30616"/>
    </ligand>
</feature>
<evidence type="ECO:0000256" key="2">
    <source>
        <dbReference type="ARBA" id="ARBA00004170"/>
    </source>
</evidence>
<keyword evidence="12 15" id="KW-1278">Translocase</keyword>
<dbReference type="SUPFAM" id="SSF52540">
    <property type="entry name" value="P-loop containing nucleoside triphosphate hydrolases"/>
    <property type="match status" value="2"/>
</dbReference>
<dbReference type="InterPro" id="IPR036266">
    <property type="entry name" value="SecA_Wing/Scaffold_sf"/>
</dbReference>
<keyword evidence="9" id="KW-0862">Zinc</keyword>
<comment type="subcellular location">
    <subcellularLocation>
        <location evidence="15">Cell membrane</location>
        <topology evidence="15">Peripheral membrane protein</topology>
        <orientation evidence="15">Cytoplasmic side</orientation>
    </subcellularLocation>
    <subcellularLocation>
        <location evidence="15">Cytoplasm</location>
    </subcellularLocation>
    <subcellularLocation>
        <location evidence="2">Membrane</location>
        <topology evidence="2">Peripheral membrane protein</topology>
    </subcellularLocation>
    <text evidence="15">Distribution is 50-50.</text>
</comment>
<dbReference type="Proteomes" id="UP000824089">
    <property type="component" value="Unassembled WGS sequence"/>
</dbReference>
<reference evidence="20" key="2">
    <citation type="journal article" date="2021" name="PeerJ">
        <title>Extensive microbial diversity within the chicken gut microbiome revealed by metagenomics and culture.</title>
        <authorList>
            <person name="Gilroy R."/>
            <person name="Ravi A."/>
            <person name="Getino M."/>
            <person name="Pursley I."/>
            <person name="Horton D.L."/>
            <person name="Alikhan N.F."/>
            <person name="Baker D."/>
            <person name="Gharbi K."/>
            <person name="Hall N."/>
            <person name="Watson M."/>
            <person name="Adriaenssens E.M."/>
            <person name="Foster-Nyarko E."/>
            <person name="Jarju S."/>
            <person name="Secka A."/>
            <person name="Antonio M."/>
            <person name="Oren A."/>
            <person name="Chaudhuri R.R."/>
            <person name="La Ragione R."/>
            <person name="Hildebrand F."/>
            <person name="Pallen M.J."/>
        </authorList>
    </citation>
    <scope>NUCLEOTIDE SEQUENCE</scope>
    <source>
        <strain evidence="20">CHK195-4489</strain>
    </source>
</reference>
<dbReference type="NCBIfam" id="TIGR00963">
    <property type="entry name" value="secA"/>
    <property type="match status" value="1"/>
</dbReference>
<dbReference type="InterPro" id="IPR004027">
    <property type="entry name" value="SEC_C_motif"/>
</dbReference>
<dbReference type="InterPro" id="IPR036670">
    <property type="entry name" value="SecA_X-link_sf"/>
</dbReference>
<gene>
    <name evidence="15 20" type="primary">secA</name>
    <name evidence="20" type="ORF">IAD50_00555</name>
</gene>
<evidence type="ECO:0000256" key="12">
    <source>
        <dbReference type="ARBA" id="ARBA00022967"/>
    </source>
</evidence>
<evidence type="ECO:0000256" key="16">
    <source>
        <dbReference type="RuleBase" id="RU003874"/>
    </source>
</evidence>
<dbReference type="PANTHER" id="PTHR30612:SF0">
    <property type="entry name" value="CHLOROPLAST PROTEIN-TRANSPORTING ATPASE"/>
    <property type="match status" value="1"/>
</dbReference>
<keyword evidence="13 15" id="KW-0811">Translocation</keyword>
<evidence type="ECO:0000256" key="10">
    <source>
        <dbReference type="ARBA" id="ARBA00022840"/>
    </source>
</evidence>
<dbReference type="SUPFAM" id="SSF81886">
    <property type="entry name" value="Helical scaffold and wing domains of SecA"/>
    <property type="match status" value="1"/>
</dbReference>
<dbReference type="AlphaFoldDB" id="A0A9D1I6R5"/>
<dbReference type="InterPro" id="IPR027417">
    <property type="entry name" value="P-loop_NTPase"/>
</dbReference>
<dbReference type="InterPro" id="IPR014018">
    <property type="entry name" value="SecA_motor_DEAD"/>
</dbReference>
<comment type="similarity">
    <text evidence="3 15 16">Belongs to the SecA family.</text>
</comment>
<dbReference type="GO" id="GO:0005886">
    <property type="term" value="C:plasma membrane"/>
    <property type="evidence" value="ECO:0007669"/>
    <property type="project" value="UniProtKB-SubCell"/>
</dbReference>
<dbReference type="Gene3D" id="1.10.3060.10">
    <property type="entry name" value="Helical scaffold and wing domains of SecA"/>
    <property type="match status" value="1"/>
</dbReference>
<comment type="catalytic activity">
    <reaction evidence="15">
        <text>ATP + H2O + cellular proteinSide 1 = ADP + phosphate + cellular proteinSide 2.</text>
        <dbReference type="EC" id="7.4.2.8"/>
    </reaction>
</comment>
<name>A0A9D1I6R5_9CLOT</name>
<evidence type="ECO:0000259" key="18">
    <source>
        <dbReference type="PROSITE" id="PS51192"/>
    </source>
</evidence>
<dbReference type="GO" id="GO:0043952">
    <property type="term" value="P:protein transport by the Sec complex"/>
    <property type="evidence" value="ECO:0007669"/>
    <property type="project" value="TreeGrafter"/>
</dbReference>
<dbReference type="GO" id="GO:0005829">
    <property type="term" value="C:cytosol"/>
    <property type="evidence" value="ECO:0007669"/>
    <property type="project" value="TreeGrafter"/>
</dbReference>
<comment type="caution">
    <text evidence="20">The sequence shown here is derived from an EMBL/GenBank/DDBJ whole genome shotgun (WGS) entry which is preliminary data.</text>
</comment>
<dbReference type="Pfam" id="PF07517">
    <property type="entry name" value="SecA_DEAD"/>
    <property type="match status" value="1"/>
</dbReference>
<comment type="function">
    <text evidence="15">Part of the Sec protein translocase complex. Interacts with the SecYEG preprotein conducting channel. Has a central role in coupling the hydrolysis of ATP to the transfer of proteins into and across the cell membrane, serving as an ATP-driven molecular motor driving the stepwise translocation of polypeptide chains across the membrane.</text>
</comment>
<evidence type="ECO:0000313" key="20">
    <source>
        <dbReference type="EMBL" id="HIU28767.1"/>
    </source>
</evidence>
<dbReference type="EMBL" id="DVMM01000010">
    <property type="protein sequence ID" value="HIU28767.1"/>
    <property type="molecule type" value="Genomic_DNA"/>
</dbReference>
<dbReference type="InterPro" id="IPR014001">
    <property type="entry name" value="Helicase_ATP-bd"/>
</dbReference>
<comment type="cofactor">
    <cofactor evidence="1">
        <name>Zn(2+)</name>
        <dbReference type="ChEBI" id="CHEBI:29105"/>
    </cofactor>
</comment>
<evidence type="ECO:0000256" key="17">
    <source>
        <dbReference type="SAM" id="MobiDB-lite"/>
    </source>
</evidence>
<feature type="compositionally biased region" description="Basic and acidic residues" evidence="17">
    <location>
        <begin position="863"/>
        <end position="881"/>
    </location>
</feature>
<keyword evidence="4 15" id="KW-0813">Transport</keyword>
<evidence type="ECO:0000256" key="6">
    <source>
        <dbReference type="ARBA" id="ARBA00022490"/>
    </source>
</evidence>
<evidence type="ECO:0000256" key="8">
    <source>
        <dbReference type="ARBA" id="ARBA00022741"/>
    </source>
</evidence>
<evidence type="ECO:0000256" key="1">
    <source>
        <dbReference type="ARBA" id="ARBA00001947"/>
    </source>
</evidence>
<dbReference type="FunFam" id="3.40.50.300:FF:000113">
    <property type="entry name" value="Preprotein translocase subunit SecA"/>
    <property type="match status" value="1"/>
</dbReference>
<dbReference type="GO" id="GO:0017038">
    <property type="term" value="P:protein import"/>
    <property type="evidence" value="ECO:0007669"/>
    <property type="project" value="InterPro"/>
</dbReference>
<dbReference type="Pfam" id="PF21090">
    <property type="entry name" value="P-loop_SecA"/>
    <property type="match status" value="1"/>
</dbReference>
<keyword evidence="7" id="KW-0479">Metal-binding</keyword>
<dbReference type="GO" id="GO:0065002">
    <property type="term" value="P:intracellular protein transmembrane transport"/>
    <property type="evidence" value="ECO:0007669"/>
    <property type="project" value="UniProtKB-UniRule"/>
</dbReference>
<dbReference type="NCBIfam" id="NF009538">
    <property type="entry name" value="PRK12904.1"/>
    <property type="match status" value="1"/>
</dbReference>
<dbReference type="InterPro" id="IPR020937">
    <property type="entry name" value="SecA_CS"/>
</dbReference>
<feature type="binding site" evidence="15">
    <location>
        <position position="508"/>
    </location>
    <ligand>
        <name>ATP</name>
        <dbReference type="ChEBI" id="CHEBI:30616"/>
    </ligand>
</feature>
<dbReference type="GO" id="GO:0005524">
    <property type="term" value="F:ATP binding"/>
    <property type="evidence" value="ECO:0007669"/>
    <property type="project" value="UniProtKB-UniRule"/>
</dbReference>
<dbReference type="SMART" id="SM00958">
    <property type="entry name" value="SecA_PP_bind"/>
    <property type="match status" value="1"/>
</dbReference>
<evidence type="ECO:0000256" key="13">
    <source>
        <dbReference type="ARBA" id="ARBA00023010"/>
    </source>
</evidence>
<evidence type="ECO:0000256" key="9">
    <source>
        <dbReference type="ARBA" id="ARBA00022833"/>
    </source>
</evidence>
<dbReference type="InterPro" id="IPR011115">
    <property type="entry name" value="SecA_DEAD"/>
</dbReference>
<dbReference type="GO" id="GO:0006605">
    <property type="term" value="P:protein targeting"/>
    <property type="evidence" value="ECO:0007669"/>
    <property type="project" value="UniProtKB-UniRule"/>
</dbReference>
<dbReference type="FunFam" id="1.10.3060.10:FF:000003">
    <property type="entry name" value="Protein translocase subunit SecA"/>
    <property type="match status" value="1"/>
</dbReference>
<accession>A0A9D1I6R5</accession>
<dbReference type="Pfam" id="PF07516">
    <property type="entry name" value="SecA_SW"/>
    <property type="match status" value="1"/>
</dbReference>
<dbReference type="Pfam" id="PF01043">
    <property type="entry name" value="SecA_PP_bind"/>
    <property type="match status" value="1"/>
</dbReference>
<dbReference type="InterPro" id="IPR011116">
    <property type="entry name" value="SecA_Wing/Scaffold"/>
</dbReference>
<sequence length="914" mass="103644">MMGLFEKIFGTYSDRAIKQIMPVVEEINRLEPKMKEKSDQALKEMTGVFKQRLAEGESLDDLLPEAFAVVREAAWRVLGQRHYDVQLIGGIVLHQGRIAEMKTGEGKTLVSTLPAYLNALTGKGVHLVTVNDYLAKRDSEWMGKIYNFLGLSVGVIVHDMTPAQRQEAYRCDITYATNNELGFDYLRDNMVIYKNQLVQRELNFAIVDEVDSILIDEARTPLIISGAGSKSSELYERADAFVRTLSKLVIKETDNKDLMDDVTEDFIVDEKAKTATLTRHGVDKAEKWFGIENLSDSENATISHHINQALKAHGVMKRDIDYVVKDDSVIIVDEFTGRLMFGRRYNEGLHQAIEAKEHVKIEKESMTQATITFQNFFRMYGKLSGMTGTALTEEGEFNDIYSLDVIVIPTNKPIARIDYPDAVYKTVNGKYKALLRDVAAAHEKGQPVLIGTVSIEKSEYLSKLLMKQGIKHKVLNAKNHEKEAEIVAQAGKYGAVTIATNMAGRGTDIVLGGNSEYLAKQEMRKQGYDDALIALADSYADTDDEIVLSARKLYRSLVEDYSKETKEERVRVVEAGGLFIMGTERHESRRIDNQLRGRSGRQGDPGMSRFYISLEDDLMRLFGSERIEGIMNTLKIDEDYAIENKMLSSAIEGAQKKVEARNFEIRKNVLQYDDVMNQQREIIYAQRRRVLDGENMKENFRTMIRHRIEETVAFYCHKDISPEQWDYEMIKNDLVGIVSPALVDGFAEHPEGLKPEKITELLTEDTLNRYEAREQEFGSELMREIERVVLLRSVDENWMTHIDAIDQLKYGVGLQAYGQRNPVVEYKFQAFNMFEDMNKTIQDQAVRMIFTIKVQKGASVERKAVAGPGRERLGGEESGEKKKSKSITRQGSKIGRNDPCPCGSGKKYKNCCGS</sequence>
<feature type="binding site" evidence="15">
    <location>
        <begin position="104"/>
        <end position="108"/>
    </location>
    <ligand>
        <name>ATP</name>
        <dbReference type="ChEBI" id="CHEBI:30616"/>
    </ligand>
</feature>
<dbReference type="PANTHER" id="PTHR30612">
    <property type="entry name" value="SECA INNER MEMBRANE COMPONENT OF SEC PROTEIN SECRETION SYSTEM"/>
    <property type="match status" value="1"/>
</dbReference>
<dbReference type="GO" id="GO:0031522">
    <property type="term" value="C:cell envelope Sec protein transport complex"/>
    <property type="evidence" value="ECO:0007669"/>
    <property type="project" value="UniProtKB-ARBA"/>
</dbReference>
<dbReference type="GO" id="GO:0008564">
    <property type="term" value="F:protein-exporting ATPase activity"/>
    <property type="evidence" value="ECO:0007669"/>
    <property type="project" value="UniProtKB-EC"/>
</dbReference>
<evidence type="ECO:0000256" key="3">
    <source>
        <dbReference type="ARBA" id="ARBA00007650"/>
    </source>
</evidence>
<dbReference type="GO" id="GO:0046872">
    <property type="term" value="F:metal ion binding"/>
    <property type="evidence" value="ECO:0007669"/>
    <property type="project" value="UniProtKB-KW"/>
</dbReference>
<keyword evidence="14 15" id="KW-0472">Membrane</keyword>
<evidence type="ECO:0000256" key="7">
    <source>
        <dbReference type="ARBA" id="ARBA00022723"/>
    </source>
</evidence>
<feature type="region of interest" description="Disordered" evidence="17">
    <location>
        <begin position="863"/>
        <end position="914"/>
    </location>
</feature>
<dbReference type="SUPFAM" id="SSF81767">
    <property type="entry name" value="Pre-protein crosslinking domain of SecA"/>
    <property type="match status" value="1"/>
</dbReference>
<dbReference type="PRINTS" id="PR00906">
    <property type="entry name" value="SECA"/>
</dbReference>
<feature type="domain" description="Helicase ATP-binding" evidence="18">
    <location>
        <begin position="88"/>
        <end position="246"/>
    </location>
</feature>
<dbReference type="Gene3D" id="3.90.1440.10">
    <property type="entry name" value="SecA, preprotein cross-linking domain"/>
    <property type="match status" value="1"/>
</dbReference>
<dbReference type="CDD" id="cd18803">
    <property type="entry name" value="SF2_C_secA"/>
    <property type="match status" value="1"/>
</dbReference>
<keyword evidence="6 15" id="KW-0963">Cytoplasm</keyword>
<proteinExistence type="inferred from homology"/>
<evidence type="ECO:0000256" key="15">
    <source>
        <dbReference type="HAMAP-Rule" id="MF_01382"/>
    </source>
</evidence>
<dbReference type="Pfam" id="PF02810">
    <property type="entry name" value="SEC-C"/>
    <property type="match status" value="1"/>
</dbReference>
<dbReference type="InterPro" id="IPR044722">
    <property type="entry name" value="SecA_SF2_C"/>
</dbReference>
<evidence type="ECO:0000313" key="21">
    <source>
        <dbReference type="Proteomes" id="UP000824089"/>
    </source>
</evidence>
<keyword evidence="8 15" id="KW-0547">Nucleotide-binding</keyword>
<dbReference type="InterPro" id="IPR000185">
    <property type="entry name" value="SecA"/>
</dbReference>
<reference evidence="20" key="1">
    <citation type="submission" date="2020-10" db="EMBL/GenBank/DDBJ databases">
        <authorList>
            <person name="Gilroy R."/>
        </authorList>
    </citation>
    <scope>NUCLEOTIDE SEQUENCE</scope>
    <source>
        <strain evidence="20">CHK195-4489</strain>
    </source>
</reference>
<dbReference type="HAMAP" id="MF_01382">
    <property type="entry name" value="SecA"/>
    <property type="match status" value="1"/>
</dbReference>
<evidence type="ECO:0000256" key="14">
    <source>
        <dbReference type="ARBA" id="ARBA00023136"/>
    </source>
</evidence>
<dbReference type="InterPro" id="IPR011130">
    <property type="entry name" value="SecA_preprotein_X-link_dom"/>
</dbReference>
<dbReference type="FunFam" id="3.40.50.300:FF:000334">
    <property type="entry name" value="Protein translocase subunit SecA"/>
    <property type="match status" value="1"/>
</dbReference>
<organism evidence="20 21">
    <name type="scientific">Candidatus Egerieisoma faecipullorum</name>
    <dbReference type="NCBI Taxonomy" id="2840963"/>
    <lineage>
        <taxon>Bacteria</taxon>
        <taxon>Bacillati</taxon>
        <taxon>Bacillota</taxon>
        <taxon>Clostridia</taxon>
        <taxon>Eubacteriales</taxon>
        <taxon>Clostridiaceae</taxon>
        <taxon>Clostridiaceae incertae sedis</taxon>
        <taxon>Candidatus Egerieisoma</taxon>
    </lineage>
</organism>
<feature type="domain" description="SecA family profile" evidence="19">
    <location>
        <begin position="2"/>
        <end position="643"/>
    </location>
</feature>
<dbReference type="Gene3D" id="3.40.50.300">
    <property type="entry name" value="P-loop containing nucleotide triphosphate hydrolases"/>
    <property type="match status" value="2"/>
</dbReference>
<dbReference type="FunFam" id="3.90.1440.10:FF:000002">
    <property type="entry name" value="Protein translocase subunit SecA"/>
    <property type="match status" value="1"/>
</dbReference>
<dbReference type="EC" id="7.4.2.8" evidence="15"/>
<protein>
    <recommendedName>
        <fullName evidence="15 16">Protein translocase subunit SecA</fullName>
        <ecNumber evidence="15">7.4.2.8</ecNumber>
    </recommendedName>
</protein>
<keyword evidence="11 15" id="KW-0653">Protein transport</keyword>
<dbReference type="PROSITE" id="PS51196">
    <property type="entry name" value="SECA_MOTOR_DEAD"/>
    <property type="match status" value="1"/>
</dbReference>
<dbReference type="PROSITE" id="PS51192">
    <property type="entry name" value="HELICASE_ATP_BIND_1"/>
    <property type="match status" value="1"/>
</dbReference>
<comment type="subunit">
    <text evidence="15">Monomer and homodimer. Part of the essential Sec protein translocation apparatus which comprises SecA, SecYEG and auxiliary proteins SecDF. Other proteins may also be involved.</text>
</comment>